<proteinExistence type="predicted"/>
<evidence type="ECO:0000313" key="2">
    <source>
        <dbReference type="Proteomes" id="UP000218731"/>
    </source>
</evidence>
<reference evidence="1 2" key="1">
    <citation type="submission" date="2015-11" db="EMBL/GenBank/DDBJ databases">
        <title>Complete genome sequencing of a biphenyl-degrading bacterium, Pseudomonas putida KF715 (=NBRC110667).</title>
        <authorList>
            <person name="Suenaga H."/>
            <person name="Fujihara N."/>
            <person name="Watanabe T."/>
            <person name="Hirose J."/>
            <person name="Kimura N."/>
            <person name="Yamazoe A."/>
            <person name="Hosoyama A."/>
            <person name="Shimodaira J."/>
            <person name="Furukawa K."/>
        </authorList>
    </citation>
    <scope>NUCLEOTIDE SEQUENCE [LARGE SCALE GENOMIC DNA]</scope>
    <source>
        <strain evidence="1 2">KF715</strain>
        <plasmid evidence="2">Plasmid pkf715b dna</plasmid>
    </source>
</reference>
<name>A0A1L7NPH3_PSEPU</name>
<protein>
    <submittedName>
        <fullName evidence="1">Integral membrane sensor signal transduction histidine kinase</fullName>
    </submittedName>
</protein>
<accession>A0A1L7NPH3</accession>
<dbReference type="Proteomes" id="UP000218731">
    <property type="component" value="Plasmid pKF715B"/>
</dbReference>
<organism evidence="1 2">
    <name type="scientific">Pseudomonas putida</name>
    <name type="common">Arthrobacter siderocapsulatus</name>
    <dbReference type="NCBI Taxonomy" id="303"/>
    <lineage>
        <taxon>Bacteria</taxon>
        <taxon>Pseudomonadati</taxon>
        <taxon>Pseudomonadota</taxon>
        <taxon>Gammaproteobacteria</taxon>
        <taxon>Pseudomonadales</taxon>
        <taxon>Pseudomonadaceae</taxon>
        <taxon>Pseudomonas</taxon>
    </lineage>
</organism>
<evidence type="ECO:0000313" key="1">
    <source>
        <dbReference type="EMBL" id="BAW27376.1"/>
    </source>
</evidence>
<keyword evidence="1" id="KW-0418">Kinase</keyword>
<dbReference type="AlphaFoldDB" id="A0A1L7NPH3"/>
<gene>
    <name evidence="1" type="ORF">KF715C_pB2700</name>
</gene>
<dbReference type="GO" id="GO:0016301">
    <property type="term" value="F:kinase activity"/>
    <property type="evidence" value="ECO:0007669"/>
    <property type="project" value="UniProtKB-KW"/>
</dbReference>
<sequence>MRNRTYGGVRGLREKKSLTLLDLGIHGDGFAIQAAYVFVYDLRVITKRVSTCSRASASKALLLPPTCRP</sequence>
<dbReference type="EMBL" id="AP015031">
    <property type="protein sequence ID" value="BAW27376.1"/>
    <property type="molecule type" value="Genomic_DNA"/>
</dbReference>
<geneLocation type="plasmid" evidence="2">
    <name>pkf715b dna</name>
</geneLocation>
<keyword evidence="1" id="KW-0808">Transferase</keyword>
<keyword evidence="1" id="KW-0614">Plasmid</keyword>